<comment type="similarity">
    <text evidence="7">Belongs to the binding-protein-dependent transport system permease family.</text>
</comment>
<keyword evidence="5 7" id="KW-1133">Transmembrane helix</keyword>
<keyword evidence="2 7" id="KW-0813">Transport</keyword>
<dbReference type="InterPro" id="IPR035906">
    <property type="entry name" value="MetI-like_sf"/>
</dbReference>
<sequence length="333" mass="37020">MTIVRPGANPAPLPKPAPDRKPRLRRVPVPDVKGVLATLWKERLAYLFLAPFLISFVAFILVPVALALLMSFTSYDAFNVPRFVGFDNFIALITQDTIFMKYALPNTLKFAFFVGPLGYALSFFIAWLIYQLPKAIRDVVTLAVYAPSMAGGVALTVVWQAAFSGDYVGYINHFMLKYGMISKPVLWLQDPKYLLIIMIVVTIWMSFGVGFLSLLAGLDTVNKELYEAGKIDGISSRLQEVYYITIPSMKPQMLFSAVMAIVGTLKAGAISVQLTGMPITPSYSGHLILNHIDDYAFIRFELGYASTVSIVLLAMSYFALKLSYRLFGQKEGE</sequence>
<accession>A0A7X4YJJ1</accession>
<evidence type="ECO:0000256" key="2">
    <source>
        <dbReference type="ARBA" id="ARBA00022448"/>
    </source>
</evidence>
<dbReference type="PANTHER" id="PTHR43005">
    <property type="entry name" value="BLR7065 PROTEIN"/>
    <property type="match status" value="1"/>
</dbReference>
<evidence type="ECO:0000313" key="11">
    <source>
        <dbReference type="Proteomes" id="UP000558113"/>
    </source>
</evidence>
<comment type="subcellular location">
    <subcellularLocation>
        <location evidence="1 7">Cell membrane</location>
        <topology evidence="1 7">Multi-pass membrane protein</topology>
    </subcellularLocation>
</comment>
<dbReference type="EMBL" id="JAAAMU010000001">
    <property type="protein sequence ID" value="NBC67437.1"/>
    <property type="molecule type" value="Genomic_DNA"/>
</dbReference>
<keyword evidence="3" id="KW-1003">Cell membrane</keyword>
<dbReference type="PROSITE" id="PS50928">
    <property type="entry name" value="ABC_TM1"/>
    <property type="match status" value="1"/>
</dbReference>
<keyword evidence="4 7" id="KW-0812">Transmembrane</keyword>
<feature type="region of interest" description="Disordered" evidence="8">
    <location>
        <begin position="1"/>
        <end position="22"/>
    </location>
</feature>
<feature type="transmembrane region" description="Helical" evidence="7">
    <location>
        <begin position="110"/>
        <end position="130"/>
    </location>
</feature>
<feature type="transmembrane region" description="Helical" evidence="7">
    <location>
        <begin position="193"/>
        <end position="216"/>
    </location>
</feature>
<keyword evidence="11" id="KW-1185">Reference proteome</keyword>
<organism evidence="10 11">
    <name type="scientific">Paenibacillus sacheonensis</name>
    <dbReference type="NCBI Taxonomy" id="742054"/>
    <lineage>
        <taxon>Bacteria</taxon>
        <taxon>Bacillati</taxon>
        <taxon>Bacillota</taxon>
        <taxon>Bacilli</taxon>
        <taxon>Bacillales</taxon>
        <taxon>Paenibacillaceae</taxon>
        <taxon>Paenibacillus</taxon>
    </lineage>
</organism>
<evidence type="ECO:0000256" key="5">
    <source>
        <dbReference type="ARBA" id="ARBA00022989"/>
    </source>
</evidence>
<dbReference type="Pfam" id="PF00528">
    <property type="entry name" value="BPD_transp_1"/>
    <property type="match status" value="1"/>
</dbReference>
<feature type="transmembrane region" description="Helical" evidence="7">
    <location>
        <begin position="142"/>
        <end position="162"/>
    </location>
</feature>
<feature type="domain" description="ABC transmembrane type-1" evidence="9">
    <location>
        <begin position="104"/>
        <end position="321"/>
    </location>
</feature>
<dbReference type="SUPFAM" id="SSF161098">
    <property type="entry name" value="MetI-like"/>
    <property type="match status" value="1"/>
</dbReference>
<dbReference type="PANTHER" id="PTHR43005:SF1">
    <property type="entry name" value="SPERMIDINE_PUTRESCINE TRANSPORT SYSTEM PERMEASE PROTEIN"/>
    <property type="match status" value="1"/>
</dbReference>
<evidence type="ECO:0000256" key="6">
    <source>
        <dbReference type="ARBA" id="ARBA00023136"/>
    </source>
</evidence>
<name>A0A7X4YJJ1_9BACL</name>
<comment type="caution">
    <text evidence="10">The sequence shown here is derived from an EMBL/GenBank/DDBJ whole genome shotgun (WGS) entry which is preliminary data.</text>
</comment>
<feature type="transmembrane region" description="Helical" evidence="7">
    <location>
        <begin position="254"/>
        <end position="276"/>
    </location>
</feature>
<evidence type="ECO:0000256" key="4">
    <source>
        <dbReference type="ARBA" id="ARBA00022692"/>
    </source>
</evidence>
<evidence type="ECO:0000256" key="7">
    <source>
        <dbReference type="RuleBase" id="RU363032"/>
    </source>
</evidence>
<evidence type="ECO:0000256" key="1">
    <source>
        <dbReference type="ARBA" id="ARBA00004651"/>
    </source>
</evidence>
<keyword evidence="6 7" id="KW-0472">Membrane</keyword>
<dbReference type="CDD" id="cd06261">
    <property type="entry name" value="TM_PBP2"/>
    <property type="match status" value="1"/>
</dbReference>
<feature type="transmembrane region" description="Helical" evidence="7">
    <location>
        <begin position="44"/>
        <end position="72"/>
    </location>
</feature>
<evidence type="ECO:0000259" key="9">
    <source>
        <dbReference type="PROSITE" id="PS50928"/>
    </source>
</evidence>
<evidence type="ECO:0000256" key="8">
    <source>
        <dbReference type="SAM" id="MobiDB-lite"/>
    </source>
</evidence>
<feature type="transmembrane region" description="Helical" evidence="7">
    <location>
        <begin position="296"/>
        <end position="320"/>
    </location>
</feature>
<dbReference type="GO" id="GO:0055085">
    <property type="term" value="P:transmembrane transport"/>
    <property type="evidence" value="ECO:0007669"/>
    <property type="project" value="InterPro"/>
</dbReference>
<evidence type="ECO:0000313" key="10">
    <source>
        <dbReference type="EMBL" id="NBC67437.1"/>
    </source>
</evidence>
<dbReference type="GO" id="GO:0005886">
    <property type="term" value="C:plasma membrane"/>
    <property type="evidence" value="ECO:0007669"/>
    <property type="project" value="UniProtKB-SubCell"/>
</dbReference>
<dbReference type="Proteomes" id="UP000558113">
    <property type="component" value="Unassembled WGS sequence"/>
</dbReference>
<evidence type="ECO:0000256" key="3">
    <source>
        <dbReference type="ARBA" id="ARBA00022475"/>
    </source>
</evidence>
<dbReference type="InterPro" id="IPR000515">
    <property type="entry name" value="MetI-like"/>
</dbReference>
<gene>
    <name evidence="10" type="ORF">GT003_00325</name>
</gene>
<proteinExistence type="inferred from homology"/>
<reference evidence="10 11" key="1">
    <citation type="submission" date="2020-01" db="EMBL/GenBank/DDBJ databases">
        <title>Paenibacillus soybeanensis sp. nov. isolated from the nodules of soybean (Glycine max(L.) Merr).</title>
        <authorList>
            <person name="Wang H."/>
        </authorList>
    </citation>
    <scope>NUCLEOTIDE SEQUENCE [LARGE SCALE GENOMIC DNA]</scope>
    <source>
        <strain evidence="10 11">DSM 23054</strain>
    </source>
</reference>
<dbReference type="OrthoDB" id="9783627at2"/>
<protein>
    <submittedName>
        <fullName evidence="10">ABC transporter permease subunit</fullName>
    </submittedName>
</protein>
<dbReference type="Gene3D" id="1.10.3720.10">
    <property type="entry name" value="MetI-like"/>
    <property type="match status" value="1"/>
</dbReference>
<dbReference type="AlphaFoldDB" id="A0A7X4YJJ1"/>